<name>A0AAI8VTY6_9PEZI</name>
<reference evidence="2" key="1">
    <citation type="submission" date="2023-10" db="EMBL/GenBank/DDBJ databases">
        <authorList>
            <person name="Hackl T."/>
        </authorList>
    </citation>
    <scope>NUCLEOTIDE SEQUENCE</scope>
</reference>
<protein>
    <submittedName>
        <fullName evidence="2">Uu.00g066430.m01.CDS01</fullName>
    </submittedName>
</protein>
<accession>A0AAI8VTY6</accession>
<keyword evidence="3" id="KW-1185">Reference proteome</keyword>
<proteinExistence type="predicted"/>
<feature type="region of interest" description="Disordered" evidence="1">
    <location>
        <begin position="440"/>
        <end position="459"/>
    </location>
</feature>
<gene>
    <name evidence="2" type="ORF">KHLLAP_LOCUS11486</name>
</gene>
<evidence type="ECO:0000256" key="1">
    <source>
        <dbReference type="SAM" id="MobiDB-lite"/>
    </source>
</evidence>
<evidence type="ECO:0000313" key="2">
    <source>
        <dbReference type="EMBL" id="CAJ2511018.1"/>
    </source>
</evidence>
<feature type="compositionally biased region" description="Acidic residues" evidence="1">
    <location>
        <begin position="264"/>
        <end position="273"/>
    </location>
</feature>
<dbReference type="Proteomes" id="UP001295740">
    <property type="component" value="Unassembled WGS sequence"/>
</dbReference>
<feature type="region of interest" description="Disordered" evidence="1">
    <location>
        <begin position="264"/>
        <end position="295"/>
    </location>
</feature>
<evidence type="ECO:0000313" key="3">
    <source>
        <dbReference type="Proteomes" id="UP001295740"/>
    </source>
</evidence>
<organism evidence="2 3">
    <name type="scientific">Anthostomella pinea</name>
    <dbReference type="NCBI Taxonomy" id="933095"/>
    <lineage>
        <taxon>Eukaryota</taxon>
        <taxon>Fungi</taxon>
        <taxon>Dikarya</taxon>
        <taxon>Ascomycota</taxon>
        <taxon>Pezizomycotina</taxon>
        <taxon>Sordariomycetes</taxon>
        <taxon>Xylariomycetidae</taxon>
        <taxon>Xylariales</taxon>
        <taxon>Xylariaceae</taxon>
        <taxon>Anthostomella</taxon>
    </lineage>
</organism>
<dbReference type="EMBL" id="CAUWAG010000018">
    <property type="protein sequence ID" value="CAJ2511018.1"/>
    <property type="molecule type" value="Genomic_DNA"/>
</dbReference>
<comment type="caution">
    <text evidence="2">The sequence shown here is derived from an EMBL/GenBank/DDBJ whole genome shotgun (WGS) entry which is preliminary data.</text>
</comment>
<sequence length="578" mass="62485">MRFGFTLMGKIQPYGLEEAYGYFDSDLYMSAQLSFDGRGTLDINNGDGVLRDLLSSPFTAYEASHPGIVSFSPQLNAEVFEPGSSKTLKTNVPPGLGAFIGDILDNKLDKAVDGKFSVQNASLDTVFAVNLNLEATMQLKIFGYETSIQDAGAEITTRVPHSIRLVGDMGTGSPGIMNAPQHASADIIQRGTVKDGWDDGATHLLGSRPSQSLLFTGGDEPDEREAPDINGYAVFGVRNFMTCSSASFTGELVCYYDIYNGTDDEDPGDEDPDGGPITHLGRAAGPTGGNADTYPIPGYVPNVNPNTAVDEFEFHTPTYPAGNNWDALDESTGRNERYAPANPANCLDTTVTANGVQGVNYDRMNSDHVDDRSIFPGDEAVFFQSGKFMTCIKPGCMLDMANGITHTSTNDLMTFENLLNYFAADYRAWVPTHVEPNAPPGSASGNVADAMGSTTNPSSMVNLEESLNQLKGRMYTTQGRAAAQSVWDSWMENPSQTNAEAAFSSTFPQRPERLATLDAEFRTLLDQRVVNFATEYVTRSLDDMDNSYGPLAQNPRLAKFVVDGVATLRAKIATEIVL</sequence>
<dbReference type="AlphaFoldDB" id="A0AAI8VTY6"/>